<name>U5H0H9_USTV1</name>
<accession>U5H0H9</accession>
<sequence>MTVLRAVKTPSHDHVTRLVLSRVDTEPLCRAYAPPLSNAVPRHLAGIRPPIMEHVTLALSTRQHATTTFERPHASMVWWTQMVSALLHHAMVPHSTPRGRVAVSTPSQRRVTVQNYRFHVFKGMSPVES</sequence>
<protein>
    <submittedName>
        <fullName evidence="1 2">Uncharacterized protein</fullName>
    </submittedName>
</protein>
<reference evidence="1" key="2">
    <citation type="submission" date="2010-11" db="EMBL/GenBank/DDBJ databases">
        <authorList>
            <consortium name="The Broad Institute Genome Sequencing Platform"/>
            <person name="Earl A."/>
            <person name="Ward D."/>
            <person name="Feldgarden M."/>
            <person name="Gevers D."/>
            <person name="Butler R."/>
            <person name="Young S.K."/>
            <person name="Zeng Q."/>
            <person name="Gargeya S."/>
            <person name="Fitzgerald M."/>
            <person name="Haas B."/>
            <person name="Abouelleil A."/>
            <person name="Alvarado L."/>
            <person name="Arachchi H.M."/>
            <person name="Berlin A."/>
            <person name="Brown A."/>
            <person name="Chapman S.B."/>
            <person name="Chen Z."/>
            <person name="Dunbar C."/>
            <person name="Freedman E."/>
            <person name="Gearin G."/>
            <person name="Gellesch M."/>
            <person name="Goldberg J."/>
            <person name="Griggs A."/>
            <person name="Gujja S."/>
            <person name="Heilman E."/>
            <person name="Heiman D."/>
            <person name="Howarth C."/>
            <person name="Larson L."/>
            <person name="Lui A."/>
            <person name="MacDonald P.J.P."/>
            <person name="Mehta T."/>
            <person name="Montmayeur A."/>
            <person name="Murphy C."/>
            <person name="Neiman D."/>
            <person name="Pearson M."/>
            <person name="Priest M."/>
            <person name="Roberts A."/>
            <person name="Saif S."/>
            <person name="Shea T."/>
            <person name="Shenoy N."/>
            <person name="Sisk P."/>
            <person name="Stolte C."/>
            <person name="Sykes S."/>
            <person name="White J."/>
            <person name="Yandava C."/>
            <person name="Wortman J."/>
            <person name="Nusbaum C."/>
            <person name="Birren B."/>
        </authorList>
    </citation>
    <scope>NUCLEOTIDE SEQUENCE</scope>
    <source>
        <strain evidence="1">P1A1 Lamole</strain>
    </source>
</reference>
<keyword evidence="3" id="KW-1185">Reference proteome</keyword>
<organism evidence="1">
    <name type="scientific">Microbotryum lychnidis-dioicae (strain p1A1 Lamole / MvSl-1064)</name>
    <name type="common">Anther smut fungus</name>
    <dbReference type="NCBI Taxonomy" id="683840"/>
    <lineage>
        <taxon>Eukaryota</taxon>
        <taxon>Fungi</taxon>
        <taxon>Dikarya</taxon>
        <taxon>Basidiomycota</taxon>
        <taxon>Pucciniomycotina</taxon>
        <taxon>Microbotryomycetes</taxon>
        <taxon>Microbotryales</taxon>
        <taxon>Microbotryaceae</taxon>
        <taxon>Microbotryum</taxon>
    </lineage>
</organism>
<reference evidence="1 3" key="3">
    <citation type="journal article" date="2015" name="BMC Genomics">
        <title>Sex and parasites: genomic and transcriptomic analysis of Microbotryum lychnidis-dioicae, the biotrophic and plant-castrating anther smut fungus.</title>
        <authorList>
            <person name="Perlin M.H."/>
            <person name="Amselem J."/>
            <person name="Fontanillas E."/>
            <person name="Toh S.S."/>
            <person name="Chen Z."/>
            <person name="Goldberg J."/>
            <person name="Duplessis S."/>
            <person name="Henrissat B."/>
            <person name="Young S."/>
            <person name="Zeng Q."/>
            <person name="Aguileta G."/>
            <person name="Petit E."/>
            <person name="Badouin H."/>
            <person name="Andrews J."/>
            <person name="Razeeq D."/>
            <person name="Gabaldon T."/>
            <person name="Quesneville H."/>
            <person name="Giraud T."/>
            <person name="Hood M.E."/>
            <person name="Schultz D.J."/>
            <person name="Cuomo C.A."/>
        </authorList>
    </citation>
    <scope>NUCLEOTIDE SEQUENCE [LARGE SCALE GENOMIC DNA]</scope>
    <source>
        <strain evidence="1">P1A1 Lamole</strain>
        <strain evidence="3">p1A1 Lamole</strain>
    </source>
</reference>
<proteinExistence type="predicted"/>
<evidence type="ECO:0000313" key="3">
    <source>
        <dbReference type="Proteomes" id="UP000017200"/>
    </source>
</evidence>
<evidence type="ECO:0000313" key="1">
    <source>
        <dbReference type="EMBL" id="KDE08806.1"/>
    </source>
</evidence>
<dbReference type="HOGENOM" id="CLU_1950424_0_0_1"/>
<dbReference type="EnsemblFungi" id="MVLG_00911T0">
    <property type="protein sequence ID" value="MVLG_00911T0"/>
    <property type="gene ID" value="MVLG_00911"/>
</dbReference>
<gene>
    <name evidence="1" type="ORF">MVLG_00911</name>
</gene>
<reference evidence="2" key="4">
    <citation type="submission" date="2015-06" db="UniProtKB">
        <authorList>
            <consortium name="EnsemblFungi"/>
        </authorList>
    </citation>
    <scope>IDENTIFICATION</scope>
</reference>
<dbReference type="InParanoid" id="U5H0H9"/>
<dbReference type="Proteomes" id="UP000017200">
    <property type="component" value="Unassembled WGS sequence"/>
</dbReference>
<reference evidence="3" key="1">
    <citation type="submission" date="2010-11" db="EMBL/GenBank/DDBJ databases">
        <title>The genome sequence of Microbotryum violaceum strain p1A1 Lamole.</title>
        <authorList>
            <person name="Cuomo C."/>
            <person name="Perlin M."/>
            <person name="Young S.K."/>
            <person name="Zeng Q."/>
            <person name="Gargeya S."/>
            <person name="Alvarado L."/>
            <person name="Berlin A."/>
            <person name="Chapman S.B."/>
            <person name="Chen Z."/>
            <person name="Freedman E."/>
            <person name="Gellesch M."/>
            <person name="Goldberg J."/>
            <person name="Griggs A."/>
            <person name="Gujja S."/>
            <person name="Heilman E."/>
            <person name="Heiman D."/>
            <person name="Howarth C."/>
            <person name="Mehta T."/>
            <person name="Neiman D."/>
            <person name="Pearson M."/>
            <person name="Roberts A."/>
            <person name="Saif S."/>
            <person name="Shea T."/>
            <person name="Shenoy N."/>
            <person name="Sisk P."/>
            <person name="Stolte C."/>
            <person name="Sykes S."/>
            <person name="White J."/>
            <person name="Yandava C."/>
            <person name="Haas B."/>
            <person name="Nusbaum C."/>
            <person name="Birren B."/>
        </authorList>
    </citation>
    <scope>NUCLEOTIDE SEQUENCE [LARGE SCALE GENOMIC DNA]</scope>
    <source>
        <strain evidence="3">p1A1 Lamole</strain>
    </source>
</reference>
<dbReference type="EMBL" id="GL541647">
    <property type="protein sequence ID" value="KDE08806.1"/>
    <property type="molecule type" value="Genomic_DNA"/>
</dbReference>
<dbReference type="AlphaFoldDB" id="U5H0H9"/>
<evidence type="ECO:0000313" key="2">
    <source>
        <dbReference type="EnsemblFungi" id="MVLG_00911T0"/>
    </source>
</evidence>
<dbReference type="EMBL" id="AEIJ01000081">
    <property type="status" value="NOT_ANNOTATED_CDS"/>
    <property type="molecule type" value="Genomic_DNA"/>
</dbReference>